<dbReference type="AlphaFoldDB" id="A0A6M4H588"/>
<evidence type="ECO:0008006" key="4">
    <source>
        <dbReference type="Google" id="ProtNLM"/>
    </source>
</evidence>
<sequence>MIRAIPLLVLSAALLSPLLCTSASAADPCPAGTYEAAAGTVRCKPIRTSWSNVEFEVVAPLKFVKTWETEGPGRILANDKLQQQAKASQQLVNQNLAAARLYREQALNGAAGACATARQEKKSGLAVADEHLRIANKWRQEIGAGPCPE</sequence>
<gene>
    <name evidence="2" type="ORF">DSM104440_01629</name>
</gene>
<keyword evidence="3" id="KW-1185">Reference proteome</keyword>
<dbReference type="Proteomes" id="UP000503096">
    <property type="component" value="Chromosome"/>
</dbReference>
<dbReference type="InParanoid" id="A0A6M4H588"/>
<reference evidence="2 3" key="1">
    <citation type="submission" date="2020-04" db="EMBL/GenBank/DDBJ databases">
        <title>Usitatibacter rugosus gen. nov., sp. nov. and Usitatibacter palustris sp. nov., novel members of Usitatibacteraceae fam. nov. within the order Nitrosomonadales isolated from soil.</title>
        <authorList>
            <person name="Huber K.J."/>
            <person name="Neumann-Schaal M."/>
            <person name="Geppert A."/>
            <person name="Luckner M."/>
            <person name="Wanner G."/>
            <person name="Overmann J."/>
        </authorList>
    </citation>
    <scope>NUCLEOTIDE SEQUENCE [LARGE SCALE GENOMIC DNA]</scope>
    <source>
        <strain evidence="2 3">Swamp67</strain>
    </source>
</reference>
<evidence type="ECO:0000256" key="1">
    <source>
        <dbReference type="SAM" id="SignalP"/>
    </source>
</evidence>
<evidence type="ECO:0000313" key="3">
    <source>
        <dbReference type="Proteomes" id="UP000503096"/>
    </source>
</evidence>
<dbReference type="KEGG" id="upl:DSM104440_01629"/>
<accession>A0A6M4H588</accession>
<evidence type="ECO:0000313" key="2">
    <source>
        <dbReference type="EMBL" id="QJR14819.1"/>
    </source>
</evidence>
<protein>
    <recommendedName>
        <fullName evidence="4">DUF1311 domain-containing protein</fullName>
    </recommendedName>
</protein>
<proteinExistence type="predicted"/>
<dbReference type="RefSeq" id="WP_171161539.1">
    <property type="nucleotide sequence ID" value="NZ_CP053073.1"/>
</dbReference>
<dbReference type="EMBL" id="CP053073">
    <property type="protein sequence ID" value="QJR14819.1"/>
    <property type="molecule type" value="Genomic_DNA"/>
</dbReference>
<organism evidence="2 3">
    <name type="scientific">Usitatibacter palustris</name>
    <dbReference type="NCBI Taxonomy" id="2732487"/>
    <lineage>
        <taxon>Bacteria</taxon>
        <taxon>Pseudomonadati</taxon>
        <taxon>Pseudomonadota</taxon>
        <taxon>Betaproteobacteria</taxon>
        <taxon>Nitrosomonadales</taxon>
        <taxon>Usitatibacteraceae</taxon>
        <taxon>Usitatibacter</taxon>
    </lineage>
</organism>
<name>A0A6M4H588_9PROT</name>
<feature type="signal peptide" evidence="1">
    <location>
        <begin position="1"/>
        <end position="25"/>
    </location>
</feature>
<feature type="chain" id="PRO_5026707654" description="DUF1311 domain-containing protein" evidence="1">
    <location>
        <begin position="26"/>
        <end position="149"/>
    </location>
</feature>
<keyword evidence="1" id="KW-0732">Signal</keyword>